<dbReference type="Pfam" id="PF13439">
    <property type="entry name" value="Glyco_transf_4"/>
    <property type="match status" value="1"/>
</dbReference>
<gene>
    <name evidence="4" type="ORF">JYP50_14330</name>
</gene>
<evidence type="ECO:0000259" key="3">
    <source>
        <dbReference type="Pfam" id="PF13439"/>
    </source>
</evidence>
<evidence type="ECO:0000256" key="2">
    <source>
        <dbReference type="ARBA" id="ARBA00022679"/>
    </source>
</evidence>
<dbReference type="GO" id="GO:0016757">
    <property type="term" value="F:glycosyltransferase activity"/>
    <property type="evidence" value="ECO:0007669"/>
    <property type="project" value="UniProtKB-KW"/>
</dbReference>
<feature type="domain" description="Glycosyltransferase subfamily 4-like N-terminal" evidence="3">
    <location>
        <begin position="12"/>
        <end position="180"/>
    </location>
</feature>
<dbReference type="EMBL" id="JAFKCZ010000010">
    <property type="protein sequence ID" value="MBN7797784.1"/>
    <property type="molecule type" value="Genomic_DNA"/>
</dbReference>
<dbReference type="Pfam" id="PF13692">
    <property type="entry name" value="Glyco_trans_1_4"/>
    <property type="match status" value="1"/>
</dbReference>
<dbReference type="AlphaFoldDB" id="A0A939DGR9"/>
<name>A0A939DGR9_9GAMM</name>
<dbReference type="InterPro" id="IPR028098">
    <property type="entry name" value="Glyco_trans_4-like_N"/>
</dbReference>
<reference evidence="4" key="1">
    <citation type="submission" date="2021-02" db="EMBL/GenBank/DDBJ databases">
        <title>PHA producing bacteria isolated from coastal sediment in Guangdong, Shenzhen.</title>
        <authorList>
            <person name="Zheng W."/>
            <person name="Yu S."/>
            <person name="Huang Y."/>
        </authorList>
    </citation>
    <scope>NUCLEOTIDE SEQUENCE</scope>
    <source>
        <strain evidence="4">TN14-10</strain>
    </source>
</reference>
<dbReference type="SUPFAM" id="SSF53756">
    <property type="entry name" value="UDP-Glycosyltransferase/glycogen phosphorylase"/>
    <property type="match status" value="1"/>
</dbReference>
<dbReference type="Gene3D" id="3.40.50.2000">
    <property type="entry name" value="Glycogen Phosphorylase B"/>
    <property type="match status" value="2"/>
</dbReference>
<evidence type="ECO:0000313" key="4">
    <source>
        <dbReference type="EMBL" id="MBN7797784.1"/>
    </source>
</evidence>
<organism evidence="4 5">
    <name type="scientific">Parahaliea mediterranea</name>
    <dbReference type="NCBI Taxonomy" id="651086"/>
    <lineage>
        <taxon>Bacteria</taxon>
        <taxon>Pseudomonadati</taxon>
        <taxon>Pseudomonadota</taxon>
        <taxon>Gammaproteobacteria</taxon>
        <taxon>Cellvibrionales</taxon>
        <taxon>Halieaceae</taxon>
        <taxon>Parahaliea</taxon>
    </lineage>
</organism>
<sequence length="379" mass="41843">MRIVFVIGQLSIGGAERQLVVLARVLAERGHEVTVATFFPGGESGRVLLENPRINWVPVCDSRRQSKAARLLQLIDIPRRLRRLLSEAQPDVVYSMLHLSNFYAWLATRGKRNSQLVWGFRTSNIQLNWERLLPERLCSWLSPTVPLIIANSWVGADYAVSQRGFRPKRFEVIVNGIDTHVFQPKLEPAKHLRTNWGVGSDSLLVGIVGRFDPIKGHDVFLRAAGLVAQRNVNVRFVIVGGGNDHHNQSLQRLADELGVQGKVIWAGPRNDMPAVYTALDVLVSCSHGEGFTNVVGEAMACGTPCIVTNVGDSASIVGGLGRIVQPGDVNSLAREISTYEDWAGEFPAEELRSRIVQNFSVDVLCDKTESAFRKVSSFG</sequence>
<dbReference type="PANTHER" id="PTHR12526:SF510">
    <property type="entry name" value="D-INOSITOL 3-PHOSPHATE GLYCOSYLTRANSFERASE"/>
    <property type="match status" value="1"/>
</dbReference>
<proteinExistence type="predicted"/>
<keyword evidence="2" id="KW-0808">Transferase</keyword>
<dbReference type="PANTHER" id="PTHR12526">
    <property type="entry name" value="GLYCOSYLTRANSFERASE"/>
    <property type="match status" value="1"/>
</dbReference>
<dbReference type="RefSeq" id="WP_206561232.1">
    <property type="nucleotide sequence ID" value="NZ_JAFKCZ010000010.1"/>
</dbReference>
<keyword evidence="1" id="KW-0328">Glycosyltransferase</keyword>
<evidence type="ECO:0000313" key="5">
    <source>
        <dbReference type="Proteomes" id="UP000664303"/>
    </source>
</evidence>
<keyword evidence="5" id="KW-1185">Reference proteome</keyword>
<comment type="caution">
    <text evidence="4">The sequence shown here is derived from an EMBL/GenBank/DDBJ whole genome shotgun (WGS) entry which is preliminary data.</text>
</comment>
<evidence type="ECO:0000256" key="1">
    <source>
        <dbReference type="ARBA" id="ARBA00022676"/>
    </source>
</evidence>
<protein>
    <submittedName>
        <fullName evidence="4">Glycosyltransferase</fullName>
    </submittedName>
</protein>
<accession>A0A939DGR9</accession>
<dbReference type="Proteomes" id="UP000664303">
    <property type="component" value="Unassembled WGS sequence"/>
</dbReference>